<feature type="transmembrane region" description="Helical" evidence="1">
    <location>
        <begin position="402"/>
        <end position="422"/>
    </location>
</feature>
<sequence>MINDVKTIKKKFRFSPIKKLIWHKKKHRSIIKLPLITHLSSPRIEELENEFMNVLKKMYNNLEIQNYENDKHSTVVDLFNLNNTLKETIEECNQYQTMFHASKRLLITRSVDDFARISVKPYLYSSLSSQFVHQSCLKNIIRRLDHSDISLTTTSKYQITETIDSSIKLLLKSINSQNNLSSNIFIKSESYLKEQNSPIKWNENSLKLISKNYQQQEAAAIIEIEHQSYSSITSSSIDFSKPLEKSYSSPLPMNTNHLSISNKNIQSAHIIDPDEYENKNGISLYSCISEIGNDESMKIISSDDDDENIKHNQFQYQDNIKKNNIRHRWSLFDIWETTIAKLPPILNCIWRQRLYRTGSREFLLEYDQTLSTNNNNNNNNNRANVMQEQRYVEQERPINTHFGFALLALLIFPPIGILAIILSIWSLCGKQDRHLSRKFGNAAYWISILAMCFSFLLLVTLFTYFTYQYLINRPIIINQYYTTHWTRHSITKDIDYI</sequence>
<reference evidence="2" key="1">
    <citation type="submission" date="2021-02" db="EMBL/GenBank/DDBJ databases">
        <authorList>
            <person name="Nowell W R."/>
        </authorList>
    </citation>
    <scope>NUCLEOTIDE SEQUENCE</scope>
</reference>
<keyword evidence="1" id="KW-0812">Transmembrane</keyword>
<dbReference type="AlphaFoldDB" id="A0A815RBW0"/>
<evidence type="ECO:0000256" key="1">
    <source>
        <dbReference type="SAM" id="Phobius"/>
    </source>
</evidence>
<keyword evidence="1" id="KW-1133">Transmembrane helix</keyword>
<keyword evidence="3" id="KW-1185">Reference proteome</keyword>
<dbReference type="EMBL" id="CAJNOL010002207">
    <property type="protein sequence ID" value="CAF1475381.1"/>
    <property type="molecule type" value="Genomic_DNA"/>
</dbReference>
<evidence type="ECO:0000313" key="3">
    <source>
        <dbReference type="Proteomes" id="UP000663870"/>
    </source>
</evidence>
<proteinExistence type="predicted"/>
<keyword evidence="1" id="KW-0472">Membrane</keyword>
<organism evidence="2 3">
    <name type="scientific">Rotaria sordida</name>
    <dbReference type="NCBI Taxonomy" id="392033"/>
    <lineage>
        <taxon>Eukaryota</taxon>
        <taxon>Metazoa</taxon>
        <taxon>Spiralia</taxon>
        <taxon>Gnathifera</taxon>
        <taxon>Rotifera</taxon>
        <taxon>Eurotatoria</taxon>
        <taxon>Bdelloidea</taxon>
        <taxon>Philodinida</taxon>
        <taxon>Philodinidae</taxon>
        <taxon>Rotaria</taxon>
    </lineage>
</organism>
<feature type="transmembrane region" description="Helical" evidence="1">
    <location>
        <begin position="443"/>
        <end position="467"/>
    </location>
</feature>
<gene>
    <name evidence="2" type="ORF">JXQ802_LOCUS38987</name>
</gene>
<protein>
    <submittedName>
        <fullName evidence="2">Uncharacterized protein</fullName>
    </submittedName>
</protein>
<dbReference type="Proteomes" id="UP000663870">
    <property type="component" value="Unassembled WGS sequence"/>
</dbReference>
<comment type="caution">
    <text evidence="2">The sequence shown here is derived from an EMBL/GenBank/DDBJ whole genome shotgun (WGS) entry which is preliminary data.</text>
</comment>
<evidence type="ECO:0000313" key="2">
    <source>
        <dbReference type="EMBL" id="CAF1475381.1"/>
    </source>
</evidence>
<name>A0A815RBW0_9BILA</name>
<accession>A0A815RBW0</accession>